<dbReference type="InterPro" id="IPR036770">
    <property type="entry name" value="Ankyrin_rpt-contain_sf"/>
</dbReference>
<dbReference type="EMBL" id="BLXT01002667">
    <property type="protein sequence ID" value="GFN96372.1"/>
    <property type="molecule type" value="Genomic_DNA"/>
</dbReference>
<feature type="repeat" description="ANK" evidence="3">
    <location>
        <begin position="156"/>
        <end position="192"/>
    </location>
</feature>
<dbReference type="GO" id="GO:0006396">
    <property type="term" value="P:RNA processing"/>
    <property type="evidence" value="ECO:0007669"/>
    <property type="project" value="TreeGrafter"/>
</dbReference>
<dbReference type="Proteomes" id="UP000735302">
    <property type="component" value="Unassembled WGS sequence"/>
</dbReference>
<dbReference type="PROSITE" id="PS50297">
    <property type="entry name" value="ANK_REP_REGION"/>
    <property type="match status" value="1"/>
</dbReference>
<dbReference type="SUPFAM" id="SSF48403">
    <property type="entry name" value="Ankyrin repeat"/>
    <property type="match status" value="1"/>
</dbReference>
<keyword evidence="1" id="KW-0677">Repeat</keyword>
<feature type="region of interest" description="Disordered" evidence="4">
    <location>
        <begin position="1"/>
        <end position="28"/>
    </location>
</feature>
<dbReference type="Gene3D" id="1.25.40.20">
    <property type="entry name" value="Ankyrin repeat-containing domain"/>
    <property type="match status" value="1"/>
</dbReference>
<reference evidence="5 6" key="1">
    <citation type="journal article" date="2021" name="Elife">
        <title>Chloroplast acquisition without the gene transfer in kleptoplastic sea slugs, Plakobranchus ocellatus.</title>
        <authorList>
            <person name="Maeda T."/>
            <person name="Takahashi S."/>
            <person name="Yoshida T."/>
            <person name="Shimamura S."/>
            <person name="Takaki Y."/>
            <person name="Nagai Y."/>
            <person name="Toyoda A."/>
            <person name="Suzuki Y."/>
            <person name="Arimoto A."/>
            <person name="Ishii H."/>
            <person name="Satoh N."/>
            <person name="Nishiyama T."/>
            <person name="Hasebe M."/>
            <person name="Maruyama T."/>
            <person name="Minagawa J."/>
            <person name="Obokata J."/>
            <person name="Shigenobu S."/>
        </authorList>
    </citation>
    <scope>NUCLEOTIDE SEQUENCE [LARGE SCALE GENOMIC DNA]</scope>
</reference>
<evidence type="ECO:0000256" key="2">
    <source>
        <dbReference type="ARBA" id="ARBA00023043"/>
    </source>
</evidence>
<protein>
    <submittedName>
        <fullName evidence="5">Ankyrin repeat domain-containing protein 50</fullName>
    </submittedName>
</protein>
<dbReference type="AlphaFoldDB" id="A0AAV3ZP68"/>
<dbReference type="PANTHER" id="PTHR24141:SF1">
    <property type="entry name" value="2-5A-DEPENDENT RIBONUCLEASE"/>
    <property type="match status" value="1"/>
</dbReference>
<evidence type="ECO:0000256" key="3">
    <source>
        <dbReference type="PROSITE-ProRule" id="PRU00023"/>
    </source>
</evidence>
<feature type="compositionally biased region" description="Basic and acidic residues" evidence="4">
    <location>
        <begin position="1"/>
        <end position="12"/>
    </location>
</feature>
<dbReference type="PROSITE" id="PS50088">
    <property type="entry name" value="ANK_REPEAT"/>
    <property type="match status" value="1"/>
</dbReference>
<keyword evidence="2 3" id="KW-0040">ANK repeat</keyword>
<dbReference type="PANTHER" id="PTHR24141">
    <property type="entry name" value="2-5A-DEPENDENT RIBONUCLEASE"/>
    <property type="match status" value="1"/>
</dbReference>
<dbReference type="GO" id="GO:0004540">
    <property type="term" value="F:RNA nuclease activity"/>
    <property type="evidence" value="ECO:0007669"/>
    <property type="project" value="TreeGrafter"/>
</dbReference>
<feature type="compositionally biased region" description="Low complexity" evidence="4">
    <location>
        <begin position="19"/>
        <end position="28"/>
    </location>
</feature>
<evidence type="ECO:0000256" key="4">
    <source>
        <dbReference type="SAM" id="MobiDB-lite"/>
    </source>
</evidence>
<sequence length="608" mass="66913">MPDLNVSRHDVMARPVLKSSSQSSGLDSAYSTANNYNNSLFQHDKQKMTMANSFFQAIIKGNVNKVRNQLNRGHNINTKNDYGMSPLVASLHIEDDSRRARMFYLLLEKGASYKARDTTHDRPALHWACVLGQTPEVQTLLEETAGDIKLSEKDGDGFTALHHAVKIGSLPIVQNLVNYHVRFGITVDLPDKMGLTPYIHARRLGYRDVANILREQGQASIGHGDNFFRSPREWSMIGKFERKKAIELTINDQVNAAKIMGKLGLAHIVGNSPRMAVPGIVVPSLVPEIRPRPANLGKKKINHISVSLPSLNDAIDVEDTPRPNSTDKGIEHESNFKPGLPRVAFENDSNKSSVYSYSSTTNHGSISHRAMPASTAEISIHKPPLAKINPGLFKSTKSSQRLGCIIDSNSKGSVFDLNGNFQGLNNPMKAFLNDSIIAPSAPCGTNFVESTRSSSNLGALSLLEQSSFQKGRPANSFHQSHFDESKASEYKHMMGNLNSIMDVLSQQQTKSFRQSVQVKKMVTPPKKKKKNKVSTLAIIFGQKRSAKRRGRKSPKSLKSSRQKGEKDGNSKGKNSQASDGKLRTSHHDTAEAKAGKANKLPVPTIKIN</sequence>
<proteinExistence type="predicted"/>
<accession>A0AAV3ZP68</accession>
<keyword evidence="6" id="KW-1185">Reference proteome</keyword>
<dbReference type="InterPro" id="IPR002110">
    <property type="entry name" value="Ankyrin_rpt"/>
</dbReference>
<evidence type="ECO:0000313" key="6">
    <source>
        <dbReference type="Proteomes" id="UP000735302"/>
    </source>
</evidence>
<organism evidence="5 6">
    <name type="scientific">Plakobranchus ocellatus</name>
    <dbReference type="NCBI Taxonomy" id="259542"/>
    <lineage>
        <taxon>Eukaryota</taxon>
        <taxon>Metazoa</taxon>
        <taxon>Spiralia</taxon>
        <taxon>Lophotrochozoa</taxon>
        <taxon>Mollusca</taxon>
        <taxon>Gastropoda</taxon>
        <taxon>Heterobranchia</taxon>
        <taxon>Euthyneura</taxon>
        <taxon>Panpulmonata</taxon>
        <taxon>Sacoglossa</taxon>
        <taxon>Placobranchoidea</taxon>
        <taxon>Plakobranchidae</taxon>
        <taxon>Plakobranchus</taxon>
    </lineage>
</organism>
<feature type="region of interest" description="Disordered" evidence="4">
    <location>
        <begin position="515"/>
        <end position="608"/>
    </location>
</feature>
<comment type="caution">
    <text evidence="5">The sequence shown here is derived from an EMBL/GenBank/DDBJ whole genome shotgun (WGS) entry which is preliminary data.</text>
</comment>
<dbReference type="SMART" id="SM00248">
    <property type="entry name" value="ANK"/>
    <property type="match status" value="4"/>
</dbReference>
<evidence type="ECO:0000256" key="1">
    <source>
        <dbReference type="ARBA" id="ARBA00022737"/>
    </source>
</evidence>
<name>A0AAV3ZP68_9GAST</name>
<dbReference type="GO" id="GO:0003723">
    <property type="term" value="F:RNA binding"/>
    <property type="evidence" value="ECO:0007669"/>
    <property type="project" value="TreeGrafter"/>
</dbReference>
<feature type="compositionally biased region" description="Basic residues" evidence="4">
    <location>
        <begin position="544"/>
        <end position="561"/>
    </location>
</feature>
<gene>
    <name evidence="5" type="ORF">PoB_002287800</name>
</gene>
<dbReference type="Pfam" id="PF12796">
    <property type="entry name" value="Ank_2"/>
    <property type="match status" value="1"/>
</dbReference>
<evidence type="ECO:0000313" key="5">
    <source>
        <dbReference type="EMBL" id="GFN96372.1"/>
    </source>
</evidence>
<feature type="compositionally biased region" description="Basic and acidic residues" evidence="4">
    <location>
        <begin position="580"/>
        <end position="594"/>
    </location>
</feature>
<feature type="region of interest" description="Disordered" evidence="4">
    <location>
        <begin position="315"/>
        <end position="343"/>
    </location>
</feature>